<reference evidence="1" key="1">
    <citation type="submission" date="2021-01" db="EMBL/GenBank/DDBJ databases">
        <authorList>
            <consortium name="Genoscope - CEA"/>
            <person name="William W."/>
        </authorList>
    </citation>
    <scope>NUCLEOTIDE SEQUENCE</scope>
</reference>
<proteinExistence type="predicted"/>
<gene>
    <name evidence="1" type="ORF">PPENT_87.1.T0570119</name>
</gene>
<dbReference type="Proteomes" id="UP000689195">
    <property type="component" value="Unassembled WGS sequence"/>
</dbReference>
<evidence type="ECO:0000313" key="2">
    <source>
        <dbReference type="Proteomes" id="UP000689195"/>
    </source>
</evidence>
<dbReference type="EMBL" id="CAJJDO010000057">
    <property type="protein sequence ID" value="CAD8172490.1"/>
    <property type="molecule type" value="Genomic_DNA"/>
</dbReference>
<sequence length="275" mass="33718">MRRTMEVEEQNFEAEEWGIAQQMQRILGEIHYLMQEQILAIDYYSSQRRNYYQVKDNLEKKEDSVNARLENYKQLHQQYIGVKQIYHQILLFTKDKKLLNQRIQKVGYKEQHFLIENPQNYEIEEVKDPKYLKDKENQIIYFRKIDYKWFFIRIIKNYEFTKYLNATQILDIEAFLCDGSQKMEKQDNQHELEIMKQVNQWFKQLIFNVQYRKIQRKQLTEIIQYIEETIKILFKGLKCSTCNQVFLQTEDGKFVQPCVKLNENDNLHHYSCLFN</sequence>
<dbReference type="OrthoDB" id="287934at2759"/>
<keyword evidence="2" id="KW-1185">Reference proteome</keyword>
<name>A0A8S1V583_9CILI</name>
<accession>A0A8S1V583</accession>
<organism evidence="1 2">
    <name type="scientific">Paramecium pentaurelia</name>
    <dbReference type="NCBI Taxonomy" id="43138"/>
    <lineage>
        <taxon>Eukaryota</taxon>
        <taxon>Sar</taxon>
        <taxon>Alveolata</taxon>
        <taxon>Ciliophora</taxon>
        <taxon>Intramacronucleata</taxon>
        <taxon>Oligohymenophorea</taxon>
        <taxon>Peniculida</taxon>
        <taxon>Parameciidae</taxon>
        <taxon>Paramecium</taxon>
    </lineage>
</organism>
<protein>
    <submittedName>
        <fullName evidence="1">Uncharacterized protein</fullName>
    </submittedName>
</protein>
<dbReference type="AlphaFoldDB" id="A0A8S1V583"/>
<evidence type="ECO:0000313" key="1">
    <source>
        <dbReference type="EMBL" id="CAD8172490.1"/>
    </source>
</evidence>
<comment type="caution">
    <text evidence="1">The sequence shown here is derived from an EMBL/GenBank/DDBJ whole genome shotgun (WGS) entry which is preliminary data.</text>
</comment>